<dbReference type="SUPFAM" id="SSF57302">
    <property type="entry name" value="Snake toxin-like"/>
    <property type="match status" value="1"/>
</dbReference>
<dbReference type="AlphaFoldDB" id="A0A1I7TRJ6"/>
<reference evidence="3" key="1">
    <citation type="submission" date="2016-11" db="UniProtKB">
        <authorList>
            <consortium name="WormBaseParasite"/>
        </authorList>
    </citation>
    <scope>IDENTIFICATION</scope>
</reference>
<dbReference type="Proteomes" id="UP000095282">
    <property type="component" value="Unplaced"/>
</dbReference>
<sequence length="107" mass="12682">MDLKFLLFILFTFWLPSYQLDCYKYNIKLNKNEVVSGFDTCLQLFSVHTTKGIVNAANRKRTIEGCKREILDVQGEKVEMFRCTCYEDLCNEQISYQQFLDNGYTMF</sequence>
<organism evidence="2 3">
    <name type="scientific">Caenorhabditis tropicalis</name>
    <dbReference type="NCBI Taxonomy" id="1561998"/>
    <lineage>
        <taxon>Eukaryota</taxon>
        <taxon>Metazoa</taxon>
        <taxon>Ecdysozoa</taxon>
        <taxon>Nematoda</taxon>
        <taxon>Chromadorea</taxon>
        <taxon>Rhabditida</taxon>
        <taxon>Rhabditina</taxon>
        <taxon>Rhabditomorpha</taxon>
        <taxon>Rhabditoidea</taxon>
        <taxon>Rhabditidae</taxon>
        <taxon>Peloderinae</taxon>
        <taxon>Caenorhabditis</taxon>
    </lineage>
</organism>
<proteinExistence type="predicted"/>
<feature type="chain" id="PRO_5009307869" evidence="1">
    <location>
        <begin position="20"/>
        <end position="107"/>
    </location>
</feature>
<keyword evidence="2" id="KW-1185">Reference proteome</keyword>
<keyword evidence="1" id="KW-0732">Signal</keyword>
<feature type="signal peptide" evidence="1">
    <location>
        <begin position="1"/>
        <end position="19"/>
    </location>
</feature>
<evidence type="ECO:0000313" key="3">
    <source>
        <dbReference type="WBParaSite" id="Csp11.Scaffold629.g11062.t1"/>
    </source>
</evidence>
<name>A0A1I7TRJ6_9PELO</name>
<evidence type="ECO:0000313" key="2">
    <source>
        <dbReference type="Proteomes" id="UP000095282"/>
    </source>
</evidence>
<accession>A0A1I7TRJ6</accession>
<dbReference type="WBParaSite" id="Csp11.Scaffold629.g11062.t1">
    <property type="protein sequence ID" value="Csp11.Scaffold629.g11062.t1"/>
    <property type="gene ID" value="Csp11.Scaffold629.g11062"/>
</dbReference>
<protein>
    <submittedName>
        <fullName evidence="3">Activin_recp domain-containing protein</fullName>
    </submittedName>
</protein>
<dbReference type="InterPro" id="IPR045860">
    <property type="entry name" value="Snake_toxin-like_sf"/>
</dbReference>
<evidence type="ECO:0000256" key="1">
    <source>
        <dbReference type="SAM" id="SignalP"/>
    </source>
</evidence>